<sequence>MTPEFLLMCFDMKQPRRQRVIFGLLTNHLTVSTSFNGLAYQLFALINFQPQLTKEQYDLLIQKLIKQNALQEVEPGMFIKTDQGQKILEEAQLDHYYPRFFLYSGETNLFEFREMFLLANQAVSEYSFQNNKYYPISNRLKLRGLVKQWFQFQKQNDLTFNWVQELQRFLRTLTDWDADRLVNTWTGYQQPGLRADQLQFPMSWNDQDVYFWELDQYAKLVKFLEQAGNQYLLKQLWNLLKQTQQLLSSSMLQTYQAYENGIALDKISQIRRLKLGTVREHLLSAAIFMPFEQFDYQQLLTPELIAYFEGKLVGAPESWSFQQVRVTGAPDEFFYFRLYQIQQVKKELLSEVE</sequence>
<proteinExistence type="predicted"/>
<evidence type="ECO:0000259" key="1">
    <source>
        <dbReference type="Pfam" id="PF14493"/>
    </source>
</evidence>
<evidence type="ECO:0000313" key="3">
    <source>
        <dbReference type="Proteomes" id="UP000516446"/>
    </source>
</evidence>
<accession>A0A7H1MNA5</accession>
<feature type="domain" description="Helicase Helix-turn-helix" evidence="1">
    <location>
        <begin position="250"/>
        <end position="306"/>
    </location>
</feature>
<gene>
    <name evidence="2" type="ORF">FY536_06635</name>
</gene>
<dbReference type="EMBL" id="CP043431">
    <property type="protein sequence ID" value="QNT64941.1"/>
    <property type="molecule type" value="Genomic_DNA"/>
</dbReference>
<organism evidence="2 3">
    <name type="scientific">Weissella koreensis</name>
    <dbReference type="NCBI Taxonomy" id="165096"/>
    <lineage>
        <taxon>Bacteria</taxon>
        <taxon>Bacillati</taxon>
        <taxon>Bacillota</taxon>
        <taxon>Bacilli</taxon>
        <taxon>Lactobacillales</taxon>
        <taxon>Lactobacillaceae</taxon>
        <taxon>Weissella</taxon>
    </lineage>
</organism>
<dbReference type="Pfam" id="PF14493">
    <property type="entry name" value="HTH_40"/>
    <property type="match status" value="1"/>
</dbReference>
<evidence type="ECO:0000313" key="2">
    <source>
        <dbReference type="EMBL" id="QNT64941.1"/>
    </source>
</evidence>
<dbReference type="AlphaFoldDB" id="A0A7H1MNA5"/>
<dbReference type="InterPro" id="IPR029491">
    <property type="entry name" value="Helicase_HTH"/>
</dbReference>
<protein>
    <recommendedName>
        <fullName evidence="1">Helicase Helix-turn-helix domain-containing protein</fullName>
    </recommendedName>
</protein>
<keyword evidence="3" id="KW-1185">Reference proteome</keyword>
<dbReference type="Proteomes" id="UP000516446">
    <property type="component" value="Chromosome"/>
</dbReference>
<dbReference type="RefSeq" id="WP_104914683.1">
    <property type="nucleotide sequence ID" value="NZ_CP026847.1"/>
</dbReference>
<reference evidence="2 3" key="1">
    <citation type="submission" date="2019-08" db="EMBL/GenBank/DDBJ databases">
        <authorList>
            <person name="Chang H.C."/>
            <person name="Mun S.Y."/>
        </authorList>
    </citation>
    <scope>NUCLEOTIDE SEQUENCE [LARGE SCALE GENOMIC DNA]</scope>
    <source>
        <strain evidence="2 3">SK</strain>
    </source>
</reference>
<name>A0A7H1MNA5_9LACO</name>